<feature type="transmembrane region" description="Helical" evidence="1">
    <location>
        <begin position="20"/>
        <end position="43"/>
    </location>
</feature>
<dbReference type="EMBL" id="NMWU01000023">
    <property type="protein sequence ID" value="PLS30841.1"/>
    <property type="molecule type" value="Genomic_DNA"/>
</dbReference>
<dbReference type="Proteomes" id="UP000235050">
    <property type="component" value="Unassembled WGS sequence"/>
</dbReference>
<dbReference type="AlphaFoldDB" id="A0A2N5J9J1"/>
<organism evidence="2 3">
    <name type="scientific">Bifidobacterium margollesii</name>
    <dbReference type="NCBI Taxonomy" id="2020964"/>
    <lineage>
        <taxon>Bacteria</taxon>
        <taxon>Bacillati</taxon>
        <taxon>Actinomycetota</taxon>
        <taxon>Actinomycetes</taxon>
        <taxon>Bifidobacteriales</taxon>
        <taxon>Bifidobacteriaceae</taxon>
        <taxon>Bifidobacterium</taxon>
    </lineage>
</organism>
<accession>A0A2N5J9J1</accession>
<sequence length="388" mass="39915">MGWRRRTTARKGSRTVRNGVAASIVVLLALVMVVIGVGGGFLLTRSKIPPSLVSSTAATTVKVASAPFDDSRSVTLNVTLGQSATITSPVSGTVTRIAIRAGGVLKSGQAAFDVNAQPMLALHTSVPPYRSLTSGMRGTDAAALNAALRRLGQGAPDSDWMTWDTITAYNALARSVGARQLSRDSGWAIDPGWFVWLPADSVTVKQVAVAVGRRIDAGQDLFTTSATTVKATLPKSVADIVAGNRKLTIDKREFDVPDGTVELTDPAILAAIDGSTAFRMASLGGDSAMTAGTGSTSGGDGSDGGGTVSVSYSWRLARPLTALTVPPSAIYDASPGKGCVSVDGTPTPVSIIASQLGKTMVAVDGETMTFDHVDVIPRTAEHCSVQGG</sequence>
<protein>
    <submittedName>
        <fullName evidence="2">ABC transporter</fullName>
    </submittedName>
</protein>
<keyword evidence="1" id="KW-1133">Transmembrane helix</keyword>
<keyword evidence="1" id="KW-0472">Membrane</keyword>
<keyword evidence="3" id="KW-1185">Reference proteome</keyword>
<dbReference type="RefSeq" id="WP_101616777.1">
    <property type="nucleotide sequence ID" value="NZ_NMWU01000023.1"/>
</dbReference>
<gene>
    <name evidence="2" type="ORF">Uis1B_1315</name>
</gene>
<reference evidence="2 3" key="1">
    <citation type="submission" date="2017-07" db="EMBL/GenBank/DDBJ databases">
        <title>Bifidobacterium novel species.</title>
        <authorList>
            <person name="Lugli G.A."/>
            <person name="Milani C."/>
            <person name="Duranti S."/>
            <person name="Mangifesta M."/>
        </authorList>
    </citation>
    <scope>NUCLEOTIDE SEQUENCE [LARGE SCALE GENOMIC DNA]</scope>
    <source>
        <strain evidence="3">Uis1B</strain>
    </source>
</reference>
<evidence type="ECO:0000256" key="1">
    <source>
        <dbReference type="SAM" id="Phobius"/>
    </source>
</evidence>
<dbReference type="OrthoDB" id="3238883at2"/>
<proteinExistence type="predicted"/>
<keyword evidence="1" id="KW-0812">Transmembrane</keyword>
<name>A0A2N5J9J1_9BIFI</name>
<comment type="caution">
    <text evidence="2">The sequence shown here is derived from an EMBL/GenBank/DDBJ whole genome shotgun (WGS) entry which is preliminary data.</text>
</comment>
<evidence type="ECO:0000313" key="3">
    <source>
        <dbReference type="Proteomes" id="UP000235050"/>
    </source>
</evidence>
<evidence type="ECO:0000313" key="2">
    <source>
        <dbReference type="EMBL" id="PLS30841.1"/>
    </source>
</evidence>